<keyword evidence="2" id="KW-1185">Reference proteome</keyword>
<proteinExistence type="predicted"/>
<reference evidence="1 2" key="1">
    <citation type="submission" date="2009-07" db="EMBL/GenBank/DDBJ databases">
        <authorList>
            <person name="Madupu R."/>
            <person name="Sebastian Y."/>
            <person name="Durkin A.S."/>
            <person name="Torralba M."/>
            <person name="Methe B."/>
            <person name="Sutton G.G."/>
            <person name="Strausberg R.L."/>
            <person name="Nelson K.E."/>
        </authorList>
    </citation>
    <scope>NUCLEOTIDE SEQUENCE [LARGE SCALE GENOMIC DNA]</scope>
    <source>
        <strain evidence="1 2">RM3268</strain>
    </source>
</reference>
<gene>
    <name evidence="1" type="ORF">CAMGR0001_0854</name>
</gene>
<dbReference type="EMBL" id="ACYG01000019">
    <property type="protein sequence ID" value="EEV18099.1"/>
    <property type="molecule type" value="Genomic_DNA"/>
</dbReference>
<evidence type="ECO:0000313" key="1">
    <source>
        <dbReference type="EMBL" id="EEV18099.1"/>
    </source>
</evidence>
<evidence type="ECO:0000313" key="2">
    <source>
        <dbReference type="Proteomes" id="UP000005709"/>
    </source>
</evidence>
<dbReference type="AlphaFoldDB" id="C8PG61"/>
<protein>
    <submittedName>
        <fullName evidence="1">Uncharacterized protein</fullName>
    </submittedName>
</protein>
<comment type="caution">
    <text evidence="1">The sequence shown here is derived from an EMBL/GenBank/DDBJ whole genome shotgun (WGS) entry which is preliminary data.</text>
</comment>
<sequence>MPDAILRDLAGVFLSKGFERVWRAIYKVARPDRRLVEACGAICLNR</sequence>
<name>C8PG61_9BACT</name>
<accession>C8PG61</accession>
<dbReference type="Proteomes" id="UP000005709">
    <property type="component" value="Unassembled WGS sequence"/>
</dbReference>
<organism evidence="1 2">
    <name type="scientific">Campylobacter gracilis RM3268</name>
    <dbReference type="NCBI Taxonomy" id="553220"/>
    <lineage>
        <taxon>Bacteria</taxon>
        <taxon>Pseudomonadati</taxon>
        <taxon>Campylobacterota</taxon>
        <taxon>Epsilonproteobacteria</taxon>
        <taxon>Campylobacterales</taxon>
        <taxon>Campylobacteraceae</taxon>
        <taxon>Campylobacter</taxon>
    </lineage>
</organism>